<accession>A0ACC0TZM3</accession>
<comment type="caution">
    <text evidence="1">The sequence shown here is derived from an EMBL/GenBank/DDBJ whole genome shotgun (WGS) entry which is preliminary data.</text>
</comment>
<evidence type="ECO:0000313" key="2">
    <source>
        <dbReference type="Proteomes" id="UP001207468"/>
    </source>
</evidence>
<organism evidence="1 2">
    <name type="scientific">Russula earlei</name>
    <dbReference type="NCBI Taxonomy" id="71964"/>
    <lineage>
        <taxon>Eukaryota</taxon>
        <taxon>Fungi</taxon>
        <taxon>Dikarya</taxon>
        <taxon>Basidiomycota</taxon>
        <taxon>Agaricomycotina</taxon>
        <taxon>Agaricomycetes</taxon>
        <taxon>Russulales</taxon>
        <taxon>Russulaceae</taxon>
        <taxon>Russula</taxon>
    </lineage>
</organism>
<evidence type="ECO:0000313" key="1">
    <source>
        <dbReference type="EMBL" id="KAI9454956.1"/>
    </source>
</evidence>
<keyword evidence="2" id="KW-1185">Reference proteome</keyword>
<reference evidence="1" key="1">
    <citation type="submission" date="2021-03" db="EMBL/GenBank/DDBJ databases">
        <title>Evolutionary priming and transition to the ectomycorrhizal habit in an iconic lineage of mushroom-forming fungi: is preadaptation a requirement?</title>
        <authorList>
            <consortium name="DOE Joint Genome Institute"/>
            <person name="Looney B.P."/>
            <person name="Miyauchi S."/>
            <person name="Morin E."/>
            <person name="Drula E."/>
            <person name="Courty P.E."/>
            <person name="Chicoki N."/>
            <person name="Fauchery L."/>
            <person name="Kohler A."/>
            <person name="Kuo A."/>
            <person name="LaButti K."/>
            <person name="Pangilinan J."/>
            <person name="Lipzen A."/>
            <person name="Riley R."/>
            <person name="Andreopoulos W."/>
            <person name="He G."/>
            <person name="Johnson J."/>
            <person name="Barry K.W."/>
            <person name="Grigoriev I.V."/>
            <person name="Nagy L."/>
            <person name="Hibbett D."/>
            <person name="Henrissat B."/>
            <person name="Matheny P.B."/>
            <person name="Labbe J."/>
            <person name="Martin A.F."/>
        </authorList>
    </citation>
    <scope>NUCLEOTIDE SEQUENCE</scope>
    <source>
        <strain evidence="1">BPL698</strain>
    </source>
</reference>
<name>A0ACC0TZM3_9AGAM</name>
<protein>
    <submittedName>
        <fullName evidence="1">Cytochrome P450</fullName>
    </submittedName>
</protein>
<dbReference type="Proteomes" id="UP001207468">
    <property type="component" value="Unassembled WGS sequence"/>
</dbReference>
<proteinExistence type="predicted"/>
<gene>
    <name evidence="1" type="ORF">F5148DRAFT_1227718</name>
</gene>
<dbReference type="EMBL" id="JAGFNK010000262">
    <property type="protein sequence ID" value="KAI9454956.1"/>
    <property type="molecule type" value="Genomic_DNA"/>
</dbReference>
<sequence length="514" mass="58135">MAFLVTINNLLLFLSFLVALKVLRNYRRRRGFPYPPGPRPLPLIGNLLDVPMESSWLVYTQLAKKHEDVMSFHVLGRVVVILGSTKATKDLFEKRGHIYSDRPPIPIFEMMGVQWSLLLTSYGKLFHVRRKIADRGFRPASLTHHRAMQETRVRVLTARMLDTPHEWMDHIELFHGEQLLAMTYGYDAKGRDDRLIDAAKKLSELGTRSSLPGSLLVNEFRFLRHVPEWLPWLSYKPLARFGHALAEKVKDDPMKFVRESMQDGTARESIASAGLKEAEILSGSEREGQERAISETLGTMYTAGTDTILASLMSFVLAVLLHPGVQRRAQGEIDAVTGRERFPTFEDRPSLPFVDAVCKEVLRWRPPAPLHVPHAATEDHVYEGFFIPKGAWLLGNIWAILHDPDVYPEPEVFNPERFLDSNGSLRDDFTLIAVYGFGKRVCPGRYFADATLFIVAATVLSVFNIEKTRNSDDSPFQYTFSGGLVSRPDPFPCSITPRDKKAEELIIGALMTTA</sequence>